<sequence length="199" mass="23163">MWGHTSGVMFRNVIFKHGVPKILYQQIKTKNEQCFEGDSFRNIIHLKEGKAHCINTIESVYRITGDGIWTSYSKFQQNALNARFFITMFLYFDNIHPEFFLTKCLTFCKHNLEVIKDVSNQKDNKAISTDALSDFHEILAQCLKDQSTFLPDSGKLHERQNISNRVLGKIKSVVRKAGVYTVLRVMRLMAKDDDTWNKY</sequence>
<evidence type="ECO:0000313" key="2">
    <source>
        <dbReference type="Proteomes" id="UP001291687"/>
    </source>
</evidence>
<reference evidence="1 2" key="1">
    <citation type="submission" date="2023-03" db="EMBL/GenBank/DDBJ databases">
        <title>Host association and intracellularity evolved multiple times independently in the Rickettsiales.</title>
        <authorList>
            <person name="Castelli M."/>
            <person name="Nardi T."/>
            <person name="Gammuto L."/>
            <person name="Bellinzona G."/>
            <person name="Sabaneyeva E."/>
            <person name="Potekhin A."/>
            <person name="Serra V."/>
            <person name="Petroni G."/>
            <person name="Sassera D."/>
        </authorList>
    </citation>
    <scope>NUCLEOTIDE SEQUENCE [LARGE SCALE GENOMIC DNA]</scope>
    <source>
        <strain evidence="1 2">Sr 2-6</strain>
    </source>
</reference>
<dbReference type="Proteomes" id="UP001291687">
    <property type="component" value="Unassembled WGS sequence"/>
</dbReference>
<keyword evidence="2" id="KW-1185">Reference proteome</keyword>
<proteinExistence type="predicted"/>
<comment type="caution">
    <text evidence="1">The sequence shown here is derived from an EMBL/GenBank/DDBJ whole genome shotgun (WGS) entry which is preliminary data.</text>
</comment>
<protein>
    <submittedName>
        <fullName evidence="1">Uncharacterized protein</fullName>
    </submittedName>
</protein>
<organism evidence="1 2">
    <name type="scientific">Candidatus Megaera venefica</name>
    <dbReference type="NCBI Taxonomy" id="2055910"/>
    <lineage>
        <taxon>Bacteria</taxon>
        <taxon>Pseudomonadati</taxon>
        <taxon>Pseudomonadota</taxon>
        <taxon>Alphaproteobacteria</taxon>
        <taxon>Rickettsiales</taxon>
        <taxon>Rickettsiaceae</taxon>
        <taxon>Candidatus Megaera</taxon>
    </lineage>
</organism>
<gene>
    <name evidence="1" type="ORF">Megvenef_01269</name>
</gene>
<accession>A0ABU5NDR0</accession>
<dbReference type="EMBL" id="JARJFB010000109">
    <property type="protein sequence ID" value="MEA0971294.1"/>
    <property type="molecule type" value="Genomic_DNA"/>
</dbReference>
<evidence type="ECO:0000313" key="1">
    <source>
        <dbReference type="EMBL" id="MEA0971294.1"/>
    </source>
</evidence>
<name>A0ABU5NDR0_9RICK</name>